<feature type="region of interest" description="Disordered" evidence="1">
    <location>
        <begin position="1"/>
        <end position="37"/>
    </location>
</feature>
<proteinExistence type="predicted"/>
<keyword evidence="3" id="KW-1185">Reference proteome</keyword>
<evidence type="ECO:0000313" key="3">
    <source>
        <dbReference type="Proteomes" id="UP001231189"/>
    </source>
</evidence>
<evidence type="ECO:0000313" key="2">
    <source>
        <dbReference type="EMBL" id="KAK1677460.1"/>
    </source>
</evidence>
<comment type="caution">
    <text evidence="2">The sequence shown here is derived from an EMBL/GenBank/DDBJ whole genome shotgun (WGS) entry which is preliminary data.</text>
</comment>
<accession>A0AAD8WR14</accession>
<dbReference type="EMBL" id="JAUUTY010000002">
    <property type="protein sequence ID" value="KAK1677460.1"/>
    <property type="molecule type" value="Genomic_DNA"/>
</dbReference>
<reference evidence="2" key="1">
    <citation type="submission" date="2023-07" db="EMBL/GenBank/DDBJ databases">
        <title>A chromosome-level genome assembly of Lolium multiflorum.</title>
        <authorList>
            <person name="Chen Y."/>
            <person name="Copetti D."/>
            <person name="Kolliker R."/>
            <person name="Studer B."/>
        </authorList>
    </citation>
    <scope>NUCLEOTIDE SEQUENCE</scope>
    <source>
        <strain evidence="2">02402/16</strain>
        <tissue evidence="2">Leaf</tissue>
    </source>
</reference>
<organism evidence="2 3">
    <name type="scientific">Lolium multiflorum</name>
    <name type="common">Italian ryegrass</name>
    <name type="synonym">Lolium perenne subsp. multiflorum</name>
    <dbReference type="NCBI Taxonomy" id="4521"/>
    <lineage>
        <taxon>Eukaryota</taxon>
        <taxon>Viridiplantae</taxon>
        <taxon>Streptophyta</taxon>
        <taxon>Embryophyta</taxon>
        <taxon>Tracheophyta</taxon>
        <taxon>Spermatophyta</taxon>
        <taxon>Magnoliopsida</taxon>
        <taxon>Liliopsida</taxon>
        <taxon>Poales</taxon>
        <taxon>Poaceae</taxon>
        <taxon>BOP clade</taxon>
        <taxon>Pooideae</taxon>
        <taxon>Poodae</taxon>
        <taxon>Poeae</taxon>
        <taxon>Poeae Chloroplast Group 2 (Poeae type)</taxon>
        <taxon>Loliodinae</taxon>
        <taxon>Loliinae</taxon>
        <taxon>Lolium</taxon>
    </lineage>
</organism>
<dbReference type="Proteomes" id="UP001231189">
    <property type="component" value="Unassembled WGS sequence"/>
</dbReference>
<name>A0AAD8WR14_LOLMU</name>
<dbReference type="AlphaFoldDB" id="A0AAD8WR14"/>
<gene>
    <name evidence="2" type="ORF">QYE76_038308</name>
</gene>
<evidence type="ECO:0000256" key="1">
    <source>
        <dbReference type="SAM" id="MobiDB-lite"/>
    </source>
</evidence>
<sequence length="283" mass="30883">MILLNPPRATSPSSARTDPLQRDHGGPLAHQRERRRGGEEERALLFCPIGSARDWLLPAAPWHEQLHLCFKEEGVLGLLVLLQPAGPQDLVSRGEEQGRSCERALLYSLIWTLTDMLHVWSGSTIVDQIDLQEQVKMLGGEVALSTSSLKRLLEPAANNLDDSQIHAGGVGCVDGCILPRVLLRGLAQSLGSVLAASSDGLIGNKAALTAGALLAGGDGGRVLHRYQVPGDGDHVLLREASPPWLAQRLEFLSHHIMNALPKWIRRISQDSWRSNSFGEWIHT</sequence>
<protein>
    <submittedName>
        <fullName evidence="2">Uncharacterized protein</fullName>
    </submittedName>
</protein>